<dbReference type="GO" id="GO:0003677">
    <property type="term" value="F:DNA binding"/>
    <property type="evidence" value="ECO:0007669"/>
    <property type="project" value="InterPro"/>
</dbReference>
<dbReference type="SUPFAM" id="SSF52113">
    <property type="entry name" value="BRCT domain"/>
    <property type="match status" value="2"/>
</dbReference>
<evidence type="ECO:0000256" key="15">
    <source>
        <dbReference type="ARBA" id="ARBA00043870"/>
    </source>
</evidence>
<evidence type="ECO:0000259" key="19">
    <source>
        <dbReference type="PROSITE" id="PS50160"/>
    </source>
</evidence>
<keyword evidence="8 16" id="KW-0227">DNA damage</keyword>
<dbReference type="Gene3D" id="3.30.470.30">
    <property type="entry name" value="DNA ligase/mRNA capping enzyme"/>
    <property type="match status" value="1"/>
</dbReference>
<evidence type="ECO:0000256" key="5">
    <source>
        <dbReference type="ARBA" id="ARBA00022723"/>
    </source>
</evidence>
<evidence type="ECO:0000256" key="12">
    <source>
        <dbReference type="ARBA" id="ARBA00023204"/>
    </source>
</evidence>
<dbReference type="PROSITE" id="PS50172">
    <property type="entry name" value="BRCT"/>
    <property type="match status" value="2"/>
</dbReference>
<feature type="domain" description="BRCT" evidence="20">
    <location>
        <begin position="726"/>
        <end position="808"/>
    </location>
</feature>
<dbReference type="GO" id="GO:0046872">
    <property type="term" value="F:metal ion binding"/>
    <property type="evidence" value="ECO:0007669"/>
    <property type="project" value="UniProtKB-KW"/>
</dbReference>
<protein>
    <recommendedName>
        <fullName evidence="16">DNA ligase</fullName>
        <ecNumber evidence="16">6.5.1.1</ecNumber>
    </recommendedName>
</protein>
<evidence type="ECO:0000256" key="17">
    <source>
        <dbReference type="RuleBase" id="RU004196"/>
    </source>
</evidence>
<dbReference type="Gene3D" id="3.40.50.10190">
    <property type="entry name" value="BRCT domain"/>
    <property type="match status" value="2"/>
</dbReference>
<keyword evidence="7 16" id="KW-0547">Nucleotide-binding</keyword>
<evidence type="ECO:0000256" key="13">
    <source>
        <dbReference type="ARBA" id="ARBA00023242"/>
    </source>
</evidence>
<organism evidence="21 22">
    <name type="scientific">Zalerion maritima</name>
    <dbReference type="NCBI Taxonomy" id="339359"/>
    <lineage>
        <taxon>Eukaryota</taxon>
        <taxon>Fungi</taxon>
        <taxon>Dikarya</taxon>
        <taxon>Ascomycota</taxon>
        <taxon>Pezizomycotina</taxon>
        <taxon>Sordariomycetes</taxon>
        <taxon>Lulworthiomycetidae</taxon>
        <taxon>Lulworthiales</taxon>
        <taxon>Lulworthiaceae</taxon>
        <taxon>Zalerion</taxon>
    </lineage>
</organism>
<keyword evidence="6" id="KW-0677">Repeat</keyword>
<dbReference type="GO" id="GO:0006303">
    <property type="term" value="P:double-strand break repair via nonhomologous end joining"/>
    <property type="evidence" value="ECO:0007669"/>
    <property type="project" value="TreeGrafter"/>
</dbReference>
<dbReference type="CDD" id="cd07968">
    <property type="entry name" value="OBF_DNA_ligase_IV"/>
    <property type="match status" value="1"/>
</dbReference>
<dbReference type="Pfam" id="PF04675">
    <property type="entry name" value="DNA_ligase_A_N"/>
    <property type="match status" value="1"/>
</dbReference>
<evidence type="ECO:0000259" key="20">
    <source>
        <dbReference type="PROSITE" id="PS50172"/>
    </source>
</evidence>
<evidence type="ECO:0000256" key="18">
    <source>
        <dbReference type="SAM" id="MobiDB-lite"/>
    </source>
</evidence>
<comment type="catalytic activity">
    <reaction evidence="14 16">
        <text>ATP + (deoxyribonucleotide)n-3'-hydroxyl + 5'-phospho-(deoxyribonucleotide)m = (deoxyribonucleotide)n+m + AMP + diphosphate.</text>
        <dbReference type="EC" id="6.5.1.1"/>
    </reaction>
</comment>
<dbReference type="GO" id="GO:0006310">
    <property type="term" value="P:DNA recombination"/>
    <property type="evidence" value="ECO:0007669"/>
    <property type="project" value="UniProtKB-KW"/>
</dbReference>
<comment type="cofactor">
    <cofactor evidence="1">
        <name>Mg(2+)</name>
        <dbReference type="ChEBI" id="CHEBI:18420"/>
    </cofactor>
</comment>
<comment type="caution">
    <text evidence="21">The sequence shown here is derived from an EMBL/GenBank/DDBJ whole genome shotgun (WGS) entry which is preliminary data.</text>
</comment>
<dbReference type="PROSITE" id="PS00697">
    <property type="entry name" value="DNA_LIGASE_A1"/>
    <property type="match status" value="1"/>
</dbReference>
<keyword evidence="22" id="KW-1185">Reference proteome</keyword>
<dbReference type="Gene3D" id="2.40.50.140">
    <property type="entry name" value="Nucleic acid-binding proteins"/>
    <property type="match status" value="1"/>
</dbReference>
<feature type="region of interest" description="Disordered" evidence="18">
    <location>
        <begin position="1"/>
        <end position="35"/>
    </location>
</feature>
<proteinExistence type="inferred from homology"/>
<feature type="region of interest" description="Disordered" evidence="18">
    <location>
        <begin position="54"/>
        <end position="79"/>
    </location>
</feature>
<feature type="domain" description="ATP-dependent DNA ligase family profile" evidence="19">
    <location>
        <begin position="426"/>
        <end position="551"/>
    </location>
</feature>
<dbReference type="EMBL" id="JAKWBI020000565">
    <property type="protein sequence ID" value="KAJ2893800.1"/>
    <property type="molecule type" value="Genomic_DNA"/>
</dbReference>
<evidence type="ECO:0000256" key="1">
    <source>
        <dbReference type="ARBA" id="ARBA00001946"/>
    </source>
</evidence>
<evidence type="ECO:0000256" key="8">
    <source>
        <dbReference type="ARBA" id="ARBA00022763"/>
    </source>
</evidence>
<evidence type="ECO:0000256" key="7">
    <source>
        <dbReference type="ARBA" id="ARBA00022741"/>
    </source>
</evidence>
<comment type="subcellular location">
    <subcellularLocation>
        <location evidence="2">Nucleus</location>
    </subcellularLocation>
</comment>
<dbReference type="PROSITE" id="PS50160">
    <property type="entry name" value="DNA_LIGASE_A3"/>
    <property type="match status" value="1"/>
</dbReference>
<accession>A0AAD5RGY1</accession>
<dbReference type="GO" id="GO:0003910">
    <property type="term" value="F:DNA ligase (ATP) activity"/>
    <property type="evidence" value="ECO:0007669"/>
    <property type="project" value="UniProtKB-EC"/>
</dbReference>
<dbReference type="SUPFAM" id="SSF50249">
    <property type="entry name" value="Nucleic acid-binding proteins"/>
    <property type="match status" value="1"/>
</dbReference>
<dbReference type="FunFam" id="2.40.50.140:FF:000234">
    <property type="entry name" value="DNA ligase"/>
    <property type="match status" value="1"/>
</dbReference>
<evidence type="ECO:0000256" key="4">
    <source>
        <dbReference type="ARBA" id="ARBA00022598"/>
    </source>
</evidence>
<dbReference type="PANTHER" id="PTHR45997">
    <property type="entry name" value="DNA LIGASE 4"/>
    <property type="match status" value="1"/>
</dbReference>
<evidence type="ECO:0000256" key="14">
    <source>
        <dbReference type="ARBA" id="ARBA00034003"/>
    </source>
</evidence>
<dbReference type="SUPFAM" id="SSF56091">
    <property type="entry name" value="DNA ligase/mRNA capping enzyme, catalytic domain"/>
    <property type="match status" value="1"/>
</dbReference>
<evidence type="ECO:0000256" key="2">
    <source>
        <dbReference type="ARBA" id="ARBA00004123"/>
    </source>
</evidence>
<comment type="similarity">
    <text evidence="3 17">Belongs to the ATP-dependent DNA ligase family.</text>
</comment>
<dbReference type="Pfam" id="PF16589">
    <property type="entry name" value="BRCT_2"/>
    <property type="match status" value="1"/>
</dbReference>
<evidence type="ECO:0000313" key="22">
    <source>
        <dbReference type="Proteomes" id="UP001201980"/>
    </source>
</evidence>
<feature type="compositionally biased region" description="Basic and acidic residues" evidence="18">
    <location>
        <begin position="26"/>
        <end position="35"/>
    </location>
</feature>
<dbReference type="NCBIfam" id="TIGR00574">
    <property type="entry name" value="dnl1"/>
    <property type="match status" value="1"/>
</dbReference>
<dbReference type="InterPro" id="IPR036420">
    <property type="entry name" value="BRCT_dom_sf"/>
</dbReference>
<dbReference type="Proteomes" id="UP001201980">
    <property type="component" value="Unassembled WGS sequence"/>
</dbReference>
<keyword evidence="9 16" id="KW-0067">ATP-binding</keyword>
<evidence type="ECO:0000256" key="16">
    <source>
        <dbReference type="RuleBase" id="RU000617"/>
    </source>
</evidence>
<dbReference type="InterPro" id="IPR012340">
    <property type="entry name" value="NA-bd_OB-fold"/>
</dbReference>
<dbReference type="PANTHER" id="PTHR45997:SF1">
    <property type="entry name" value="DNA LIGASE 4"/>
    <property type="match status" value="1"/>
</dbReference>
<keyword evidence="11 16" id="KW-0233">DNA recombination</keyword>
<evidence type="ECO:0000256" key="6">
    <source>
        <dbReference type="ARBA" id="ARBA00022737"/>
    </source>
</evidence>
<dbReference type="InterPro" id="IPR012309">
    <property type="entry name" value="DNA_ligase_ATP-dep_C"/>
</dbReference>
<dbReference type="InterPro" id="IPR029710">
    <property type="entry name" value="LIG4"/>
</dbReference>
<keyword evidence="12 16" id="KW-0234">DNA repair</keyword>
<dbReference type="AlphaFoldDB" id="A0AAD5RGY1"/>
<dbReference type="FunFam" id="3.30.470.30:FF:000013">
    <property type="entry name" value="DNA ligase"/>
    <property type="match status" value="1"/>
</dbReference>
<dbReference type="InterPro" id="IPR036599">
    <property type="entry name" value="DNA_ligase_N_sf"/>
</dbReference>
<dbReference type="InterPro" id="IPR044125">
    <property type="entry name" value="Adenylation_DNA_ligase_IV"/>
</dbReference>
<dbReference type="InterPro" id="IPR012310">
    <property type="entry name" value="DNA_ligase_ATP-dep_cent"/>
</dbReference>
<keyword evidence="5" id="KW-0479">Metal-binding</keyword>
<name>A0AAD5RGY1_9PEZI</name>
<keyword evidence="10" id="KW-0460">Magnesium</keyword>
<dbReference type="GO" id="GO:0006297">
    <property type="term" value="P:nucleotide-excision repair, DNA gap filling"/>
    <property type="evidence" value="ECO:0007669"/>
    <property type="project" value="TreeGrafter"/>
</dbReference>
<dbReference type="GO" id="GO:0032807">
    <property type="term" value="C:DNA ligase IV complex"/>
    <property type="evidence" value="ECO:0007669"/>
    <property type="project" value="TreeGrafter"/>
</dbReference>
<dbReference type="Pfam" id="PF04679">
    <property type="entry name" value="DNA_ligase_A_C"/>
    <property type="match status" value="1"/>
</dbReference>
<keyword evidence="13" id="KW-0539">Nucleus</keyword>
<evidence type="ECO:0000256" key="11">
    <source>
        <dbReference type="ARBA" id="ARBA00023172"/>
    </source>
</evidence>
<dbReference type="InterPro" id="IPR016059">
    <property type="entry name" value="DNA_ligase_ATP-dep_CS"/>
</dbReference>
<evidence type="ECO:0000313" key="21">
    <source>
        <dbReference type="EMBL" id="KAJ2893800.1"/>
    </source>
</evidence>
<sequence length="992" mass="112854">MSRKRQKHDPAAVEEDEKQYGSIQELDEKYPERPKNHSKTLLFSELIQHLFNPLNENKKPAGGARGRGGRHRPSKISPHEQRRQIIERFIAHWRDQVGDDIYPAFRLIMPDKDRDRAVYGLKEYAIGKLLVKLMKIDKNSEDGFALLKFKLPGATSASRMAGDFAGRCFEVLTKRQMRSEPGDMTIAEVNELLDQLAAASGEKEILPILDEFYVSMNGEELMWLIRIILKQMKVGATERTFLDIWHPDAEALFNVSSSLRRVCWDLHDPTARIDGDKTSVTLMDCFQPQLAQFQVNTSNFQKLVDKLRPTEEDAEYWIEEKLDGERMQMHMVSEPSVPGGRKFVFWSRKGKDYTYLYGEGLEDDNSALTRHLEGAFVDGVHSIILDGEMITWDPELDKIMAFGTLKTAALAEQKNPVKTNGPRPLFKVFDILYLNGKDLTHYDLRTRRAALTKAVPGARRRLEVHEHEVATSPEAITPLLRKVVAESSEGLVLKNPRSMYRLNSRNDDWLKVKPDYMSEFGESLDCVVVGGYYGSGRRGGTISSFMCGLRAGENHRAAGAGREKCYSFFKVGGGFSVEHYAEIRHHTEGKWQDWHVSHPPTEYIELGGGSLQYEHPDVWIRPSESVVLEVKAASVSTSDQFAMGFTLRFPRFRRIRLDKAWDQALDVDEFAQLRKDLEAQQAEKKMNIEERRKRPAKRAKRDIVMAGTEGADAPTPLSTTTSVEKPNNKIFSGIEFCVLSDAAKPRQTKAQLENLIKAHGGKIGQRSNIPAVVLVADKKVVKVASIMKSSERNIVKPRWILDCIAQNERRGHLLPYEPVHLFHGSEEQKELAKMYTDPWGDSYNRDLDVGELKGVLDEMAVLKNEDPKAERELFLDQLEERGRSLGRYKAVLFRRCKVFLALGEGVYENSVEPLKTRNYVIFGGGKVGDDVMDEEVTHVVVFARGEEKEKETAKKMRGATCMRRELPRIVNWKWVGECFQEGTLLDEDGFKA</sequence>
<dbReference type="InterPro" id="IPR012308">
    <property type="entry name" value="DNA_ligase_ATP-dep_N"/>
</dbReference>
<dbReference type="FunFam" id="1.10.3260.10:FF:000008">
    <property type="entry name" value="DNA ligase 4"/>
    <property type="match status" value="1"/>
</dbReference>
<dbReference type="EC" id="6.5.1.1" evidence="16"/>
<dbReference type="GO" id="GO:0005524">
    <property type="term" value="F:ATP binding"/>
    <property type="evidence" value="ECO:0007669"/>
    <property type="project" value="UniProtKB-KW"/>
</dbReference>
<dbReference type="SMART" id="SM00292">
    <property type="entry name" value="BRCT"/>
    <property type="match status" value="2"/>
</dbReference>
<dbReference type="InterPro" id="IPR000977">
    <property type="entry name" value="DNA_ligase_ATP-dep"/>
</dbReference>
<dbReference type="Gene3D" id="1.10.3260.10">
    <property type="entry name" value="DNA ligase, ATP-dependent, N-terminal domain"/>
    <property type="match status" value="1"/>
</dbReference>
<dbReference type="InterPro" id="IPR001357">
    <property type="entry name" value="BRCT_dom"/>
</dbReference>
<evidence type="ECO:0000256" key="3">
    <source>
        <dbReference type="ARBA" id="ARBA00007572"/>
    </source>
</evidence>
<feature type="domain" description="BRCT" evidence="20">
    <location>
        <begin position="888"/>
        <end position="992"/>
    </location>
</feature>
<dbReference type="GO" id="GO:0071897">
    <property type="term" value="P:DNA biosynthetic process"/>
    <property type="evidence" value="ECO:0007669"/>
    <property type="project" value="InterPro"/>
</dbReference>
<evidence type="ECO:0000256" key="9">
    <source>
        <dbReference type="ARBA" id="ARBA00022840"/>
    </source>
</evidence>
<gene>
    <name evidence="21" type="ORF">MKZ38_008225</name>
</gene>
<comment type="function">
    <text evidence="15">DNA ligase involved in DNA non-homologous end joining (NHEJ); required for double-strand break (DSB) repair.</text>
</comment>
<keyword evidence="4 16" id="KW-0436">Ligase</keyword>
<dbReference type="SUPFAM" id="SSF117018">
    <property type="entry name" value="ATP-dependent DNA ligase DNA-binding domain"/>
    <property type="match status" value="1"/>
</dbReference>
<reference evidence="21" key="1">
    <citation type="submission" date="2022-07" db="EMBL/GenBank/DDBJ databases">
        <title>Draft genome sequence of Zalerion maritima ATCC 34329, a (micro)plastics degrading marine fungus.</title>
        <authorList>
            <person name="Paco A."/>
            <person name="Goncalves M.F.M."/>
            <person name="Rocha-Santos T.A.P."/>
            <person name="Alves A."/>
        </authorList>
    </citation>
    <scope>NUCLEOTIDE SEQUENCE</scope>
    <source>
        <strain evidence="21">ATCC 34329</strain>
    </source>
</reference>
<dbReference type="CDD" id="cd07903">
    <property type="entry name" value="Adenylation_DNA_ligase_IV"/>
    <property type="match status" value="1"/>
</dbReference>
<dbReference type="Pfam" id="PF01068">
    <property type="entry name" value="DNA_ligase_A_M"/>
    <property type="match status" value="1"/>
</dbReference>
<evidence type="ECO:0000256" key="10">
    <source>
        <dbReference type="ARBA" id="ARBA00022842"/>
    </source>
</evidence>
<dbReference type="CDD" id="cd17722">
    <property type="entry name" value="BRCT_DNA_ligase_IV_rpt1"/>
    <property type="match status" value="1"/>
</dbReference>